<feature type="domain" description="Cobalamin biosynthesis central region" evidence="3">
    <location>
        <begin position="136"/>
        <end position="234"/>
    </location>
</feature>
<dbReference type="InterPro" id="IPR036518">
    <property type="entry name" value="CobE/GbiG_C_sf"/>
</dbReference>
<dbReference type="Pfam" id="PF01890">
    <property type="entry name" value="CbiG_C"/>
    <property type="match status" value="1"/>
</dbReference>
<dbReference type="PANTHER" id="PTHR37477:SF1">
    <property type="entry name" value="COBALT-PRECORRIN-5A HYDROLASE"/>
    <property type="match status" value="1"/>
</dbReference>
<dbReference type="Pfam" id="PF11760">
    <property type="entry name" value="CbiG_N"/>
    <property type="match status" value="1"/>
</dbReference>
<dbReference type="InterPro" id="IPR021745">
    <property type="entry name" value="CbiG_mid"/>
</dbReference>
<dbReference type="InterPro" id="IPR038029">
    <property type="entry name" value="GbiG_N_sf"/>
</dbReference>
<dbReference type="RefSeq" id="WP_126505206.1">
    <property type="nucleotide sequence ID" value="NZ_RXNV01000002.1"/>
</dbReference>
<dbReference type="PANTHER" id="PTHR37477">
    <property type="entry name" value="COBALT-PRECORRIN-5A HYDROLASE"/>
    <property type="match status" value="1"/>
</dbReference>
<dbReference type="EMBL" id="RXNV01000002">
    <property type="protein sequence ID" value="RTR33656.1"/>
    <property type="molecule type" value="Genomic_DNA"/>
</dbReference>
<dbReference type="InterPro" id="IPR021744">
    <property type="entry name" value="CbiG_N"/>
</dbReference>
<evidence type="ECO:0000313" key="4">
    <source>
        <dbReference type="EMBL" id="RTR33656.1"/>
    </source>
</evidence>
<proteinExistence type="predicted"/>
<dbReference type="Pfam" id="PF11761">
    <property type="entry name" value="CbiG_mid"/>
    <property type="match status" value="1"/>
</dbReference>
<dbReference type="InterPro" id="IPR052553">
    <property type="entry name" value="CbiG_hydrolase"/>
</dbReference>
<sequence length="508" mass="55787">MSVAVHAITKNGVALARRLAKLMPEVELFIGEQFSIQGSETGFSLPLSSHFDRKFHRYSHHICLFSVGIAARVIAPRLIDKRLDPAVVCVDEQGHHAVAFCGGHRGGANELSQRVAYLLGGEPVVTTASDCGKTLSADMMGAHLGWTLDPNYEKSILGVSAAIVNAKPVVICQLSGERSWWRQSTPLPENLELTVDPARLQQEDVKAGILISDRTDLAAKLAVNPDLALVVWRPRSLFIGIGCDRNTPQSVIERGMAKFMADNSLAIDSIAELVSIDLKADETGIIAAASQLNRPFNTFSPQILENVEGIENPSETVKRCIGVSSVAEAACLHASGRRELLIPKSKFKCDGFNMTLAACRRDFPEPDKHNGEKITRSHKPMKACPNRPIKHYLYHLIVCEGGRCDLPGHPGLAHHLRTLLKQFGFARGPERIKVSRSHCLGCCRKLVPMVIYQGKSQAEPSVNHALWLQKVDKLSDEQWKEVFLALVTNMPLQAILSNQYLSEQEVAA</sequence>
<dbReference type="CDD" id="cd02980">
    <property type="entry name" value="TRX_Fd_family"/>
    <property type="match status" value="1"/>
</dbReference>
<dbReference type="OrthoDB" id="9781023at2"/>
<protein>
    <submittedName>
        <fullName evidence="4">Cobalamin biosynthesis protein CbiG</fullName>
    </submittedName>
</protein>
<accession>A0A431WDM8</accession>
<organism evidence="4 5">
    <name type="scientific">Shewanella atlantica</name>
    <dbReference type="NCBI Taxonomy" id="271099"/>
    <lineage>
        <taxon>Bacteria</taxon>
        <taxon>Pseudomonadati</taxon>
        <taxon>Pseudomonadota</taxon>
        <taxon>Gammaproteobacteria</taxon>
        <taxon>Alteromonadales</taxon>
        <taxon>Shewanellaceae</taxon>
        <taxon>Shewanella</taxon>
    </lineage>
</organism>
<evidence type="ECO:0000259" key="2">
    <source>
        <dbReference type="Pfam" id="PF11760"/>
    </source>
</evidence>
<name>A0A431WDM8_9GAMM</name>
<comment type="caution">
    <text evidence="4">The sequence shown here is derived from an EMBL/GenBank/DDBJ whole genome shotgun (WGS) entry which is preliminary data.</text>
</comment>
<evidence type="ECO:0000259" key="3">
    <source>
        <dbReference type="Pfam" id="PF11761"/>
    </source>
</evidence>
<feature type="domain" description="CobE/GbiG C-terminal" evidence="1">
    <location>
        <begin position="237"/>
        <end position="357"/>
    </location>
</feature>
<feature type="domain" description="Cobalamin synthesis G N-terminal" evidence="2">
    <location>
        <begin position="50"/>
        <end position="130"/>
    </location>
</feature>
<evidence type="ECO:0000259" key="1">
    <source>
        <dbReference type="Pfam" id="PF01890"/>
    </source>
</evidence>
<dbReference type="Gene3D" id="3.30.420.180">
    <property type="entry name" value="CobE/GbiG C-terminal domain"/>
    <property type="match status" value="1"/>
</dbReference>
<dbReference type="GO" id="GO:0009236">
    <property type="term" value="P:cobalamin biosynthetic process"/>
    <property type="evidence" value="ECO:0007669"/>
    <property type="project" value="InterPro"/>
</dbReference>
<dbReference type="InterPro" id="IPR002750">
    <property type="entry name" value="CobE/GbiG_C"/>
</dbReference>
<reference evidence="4 5" key="1">
    <citation type="submission" date="2018-12" db="EMBL/GenBank/DDBJ databases">
        <authorList>
            <person name="Yu L."/>
        </authorList>
    </citation>
    <scope>NUCLEOTIDE SEQUENCE [LARGE SCALE GENOMIC DNA]</scope>
    <source>
        <strain evidence="4 5">HAW-EB5</strain>
    </source>
</reference>
<dbReference type="SUPFAM" id="SSF159664">
    <property type="entry name" value="CobE/GbiG C-terminal domain-like"/>
    <property type="match status" value="1"/>
</dbReference>
<dbReference type="AlphaFoldDB" id="A0A431WDM8"/>
<dbReference type="Gene3D" id="3.40.30.10">
    <property type="entry name" value="Glutaredoxin"/>
    <property type="match status" value="1"/>
</dbReference>
<evidence type="ECO:0000313" key="5">
    <source>
        <dbReference type="Proteomes" id="UP000282060"/>
    </source>
</evidence>
<dbReference type="Proteomes" id="UP000282060">
    <property type="component" value="Unassembled WGS sequence"/>
</dbReference>
<keyword evidence="5" id="KW-1185">Reference proteome</keyword>
<gene>
    <name evidence="4" type="ORF">EKG39_08070</name>
</gene>
<dbReference type="Gene3D" id="3.40.50.11220">
    <property type="match status" value="1"/>
</dbReference>
<dbReference type="SUPFAM" id="SSF159672">
    <property type="entry name" value="CbiG N-terminal domain-like"/>
    <property type="match status" value="1"/>
</dbReference>